<dbReference type="GO" id="GO:0005874">
    <property type="term" value="C:microtubule"/>
    <property type="evidence" value="ECO:0007669"/>
    <property type="project" value="UniProtKB-KW"/>
</dbReference>
<dbReference type="InterPro" id="IPR042219">
    <property type="entry name" value="AAA_lid_11_sf"/>
</dbReference>
<dbReference type="FunFam" id="1.20.1270.280:FF:000005">
    <property type="entry name" value="Dynein axonemal heavy chain 10"/>
    <property type="match status" value="1"/>
</dbReference>
<keyword evidence="7" id="KW-0067">ATP-binding</keyword>
<gene>
    <name evidence="22" type="primary">DYNC1H</name>
    <name evidence="22" type="ORF">TSPGSL018_26935</name>
</gene>
<dbReference type="GO" id="GO:0007018">
    <property type="term" value="P:microtubule-based movement"/>
    <property type="evidence" value="ECO:0007669"/>
    <property type="project" value="InterPro"/>
</dbReference>
<evidence type="ECO:0000256" key="4">
    <source>
        <dbReference type="ARBA" id="ARBA00022737"/>
    </source>
</evidence>
<feature type="domain" description="Dynein heavy chain coiled coil stalk" evidence="17">
    <location>
        <begin position="113"/>
        <end position="446"/>
    </location>
</feature>
<keyword evidence="10 15" id="KW-0175">Coiled coil</keyword>
<evidence type="ECO:0000256" key="13">
    <source>
        <dbReference type="ARBA" id="ARBA00023212"/>
    </source>
</evidence>
<evidence type="ECO:0000256" key="7">
    <source>
        <dbReference type="ARBA" id="ARBA00022840"/>
    </source>
</evidence>
<dbReference type="InterPro" id="IPR041658">
    <property type="entry name" value="AAA_lid_11"/>
</dbReference>
<evidence type="ECO:0000259" key="19">
    <source>
        <dbReference type="Pfam" id="PF12781"/>
    </source>
</evidence>
<dbReference type="Gene3D" id="1.10.8.720">
    <property type="entry name" value="Region D6 of dynein motor"/>
    <property type="match status" value="1"/>
</dbReference>
<dbReference type="GO" id="GO:0005524">
    <property type="term" value="F:ATP binding"/>
    <property type="evidence" value="ECO:0007669"/>
    <property type="project" value="UniProtKB-KW"/>
</dbReference>
<name>A0A061RTL5_9CHLO</name>
<evidence type="ECO:0000256" key="11">
    <source>
        <dbReference type="ARBA" id="ARBA00023069"/>
    </source>
</evidence>
<evidence type="ECO:0000313" key="22">
    <source>
        <dbReference type="EMBL" id="JAC74084.1"/>
    </source>
</evidence>
<evidence type="ECO:0000256" key="9">
    <source>
        <dbReference type="ARBA" id="ARBA00023017"/>
    </source>
</evidence>
<feature type="domain" description="Dynein heavy chain ATP-binding dynein motor region" evidence="19">
    <location>
        <begin position="475"/>
        <end position="696"/>
    </location>
</feature>
<dbReference type="Pfam" id="PF18199">
    <property type="entry name" value="Dynein_C"/>
    <property type="match status" value="1"/>
</dbReference>
<dbReference type="InterPro" id="IPR026983">
    <property type="entry name" value="DHC"/>
</dbReference>
<dbReference type="GO" id="GO:0045505">
    <property type="term" value="F:dynein intermediate chain binding"/>
    <property type="evidence" value="ECO:0007669"/>
    <property type="project" value="InterPro"/>
</dbReference>
<keyword evidence="2" id="KW-0963">Cytoplasm</keyword>
<dbReference type="PANTHER" id="PTHR22878:SF63">
    <property type="entry name" value="DYNEIN AXONEMAL HEAVY CHAIN 10"/>
    <property type="match status" value="1"/>
</dbReference>
<proteinExistence type="predicted"/>
<dbReference type="GO" id="GO:0008569">
    <property type="term" value="F:minus-end-directed microtubule motor activity"/>
    <property type="evidence" value="ECO:0007669"/>
    <property type="project" value="InterPro"/>
</dbReference>
<evidence type="ECO:0000256" key="12">
    <source>
        <dbReference type="ARBA" id="ARBA00023175"/>
    </source>
</evidence>
<dbReference type="Pfam" id="PF18198">
    <property type="entry name" value="AAA_lid_11"/>
    <property type="match status" value="1"/>
</dbReference>
<sequence>MSPVGETLRTRCRNFPGMVNNTVIDWFEPWPDEALQRVSTVFLENESLPDDCRADIVDHFVLVHQSVRAASARYYEQLRRYNYVTPKNYLDFIANYKKSLGENRQSIDEMSTRLNGGLEKLIQAATEVDEMQKELKEAKVVVEKATVECNDLIKVITDSTAEAESKQATAQAKEEQLSKDSAQIAIEKADAEAALEEAMPALEEAAAALKDLKKDDITEIRSFAKPHVLVQKVGECVVILRGLKDVSWGGAKAMMTDNRFLQSLLEFDKDGLKERQVKQVKEYRKDPKFTVEDLRGISTAGAGLLKWVLAMINYFDVAKTVNPKRAKVAESEKQLRLAQKELAQIKEQVASLSEQLANLNQQFAEKTAEQQELKEKAEVMERRLEAATRLIAGLGSERTRWTSDLEELDLKKTNLVGDCLLASSFLSYTGAFTHEFRAELIFSTWLTDIVERKLPHTEQFKLETLLTSEVEVGLWAAEGLPGDELSVQNGILTIRAGRYPLCIDPQMQAVTWIKAREGKNLEGKVKTFNDTDFLKQLELAIQYGFPFLFENLDEYIDPVIDPVLEKNFTVTPNGKKQVKLGDKDVEWDPNFRLYMTSKLSNPHYGPEVSGKTMIINYSVTQQGLSEQLLNVTVAHERPDLEEQRSKLVKEMSENKSMLSKLEDTLLSELSSATGNILDNSGLIETLEEAKGTAVDISQKLESAKRTKEEIEVVRVRYRPVAKRGAILFFVMAGLANITNMYEYSLGSFLTVFRTTLSTSKKDASLEGRLRNVIEALTFDVYNYTCLGLFEKHKLMFSFQTTIRVLEGEGEVDNALLDFFLKGNLSLEKSTRPKPFDWFPDQGWEDLQRLITINRNGGEPSPLHAVADHIEQNEVAWRAHYDLEAPEKEPFPGDFSETLTEFEKLCLLRCVRMDRVTIGITQYVIEKMGEKYVQPPVLDYHKIYRQSAATTPIVFILSPGADPSFDVFKLGEFLGFKPGAKLKYMALGQGMGPKAQEFIEQGATRGLWIMLQNCHLLPRWLKTLEKILEKITKPHQDFRLWLTTDPTDKFPLGVLQRSLKVVTEPPNGLKLNMRSSYSKITEDILAECPHPANRPLVYVLAFFHAVVQERRKYGKLGWNVPYDFNETDFRISMALVSTYLTKAYDNQDDTIPWATLRYLIGEAMYGGRVSDSFDRRILITYLEEYLGDFLFDTFQPFHFFANEHVQYGIPETGPRSVYIEEIEKLPLVQSPEVFGLHANADISYYTNATKQIWRDLVDLQPRTSSSSSGITREEFIGSVAKDIQSRIPEPFDLPMLKKEFPTPSPTQVVLLQEVARWNILVTKMRISLRDLQRALIGEIGFSPELEDLANALFNGQLPGMWAKLNPESEKMLASWMTWFQRRYQQYKDWGEVGEPTVMWLSGLHIPETYIAALVQTACRDKGWPLDKSTLYTKVTKYTDPSQIKVRPRHGCYVTGLYLEGAGWDVKRSVLKRQDPKVVVTELPVLEVIPIEASKLKLSNTFKAPVYVTQSRRNAMGVGLVFEADLATAEHPSHWVLQGVALCLNIDQ</sequence>
<dbReference type="Gene3D" id="3.10.490.20">
    <property type="match status" value="1"/>
</dbReference>
<comment type="subcellular location">
    <subcellularLocation>
        <location evidence="1">Cytoplasm</location>
        <location evidence="1">Cytoskeleton</location>
        <location evidence="1">Flagellum axoneme</location>
    </subcellularLocation>
</comment>
<dbReference type="FunFam" id="3.40.50.300:FF:000049">
    <property type="entry name" value="Dynein, axonemal, heavy chain 5"/>
    <property type="match status" value="1"/>
</dbReference>
<dbReference type="InterPro" id="IPR035706">
    <property type="entry name" value="AAA_9"/>
</dbReference>
<feature type="domain" description="Dynein heavy chain region D6 P-loop" evidence="16">
    <location>
        <begin position="948"/>
        <end position="1061"/>
    </location>
</feature>
<dbReference type="GO" id="GO:0051959">
    <property type="term" value="F:dynein light intermediate chain binding"/>
    <property type="evidence" value="ECO:0007669"/>
    <property type="project" value="InterPro"/>
</dbReference>
<dbReference type="Pfam" id="PF12780">
    <property type="entry name" value="AAA_8"/>
    <property type="match status" value="1"/>
</dbReference>
<keyword evidence="13" id="KW-0206">Cytoskeleton</keyword>
<dbReference type="Gene3D" id="1.10.8.1220">
    <property type="match status" value="1"/>
</dbReference>
<dbReference type="Pfam" id="PF12781">
    <property type="entry name" value="AAA_9"/>
    <property type="match status" value="1"/>
</dbReference>
<dbReference type="FunFam" id="3.10.490.20:FF:000006">
    <property type="entry name" value="Dynein axonemal heavy chain 10"/>
    <property type="match status" value="1"/>
</dbReference>
<keyword evidence="3" id="KW-0493">Microtubule</keyword>
<evidence type="ECO:0000259" key="17">
    <source>
        <dbReference type="Pfam" id="PF12777"/>
    </source>
</evidence>
<evidence type="ECO:0000256" key="14">
    <source>
        <dbReference type="ARBA" id="ARBA00023273"/>
    </source>
</evidence>
<dbReference type="EMBL" id="GBEZ01011728">
    <property type="protein sequence ID" value="JAC74084.1"/>
    <property type="molecule type" value="Transcribed_RNA"/>
</dbReference>
<organism evidence="22">
    <name type="scientific">Tetraselmis sp. GSL018</name>
    <dbReference type="NCBI Taxonomy" id="582737"/>
    <lineage>
        <taxon>Eukaryota</taxon>
        <taxon>Viridiplantae</taxon>
        <taxon>Chlorophyta</taxon>
        <taxon>core chlorophytes</taxon>
        <taxon>Chlorodendrophyceae</taxon>
        <taxon>Chlorodendrales</taxon>
        <taxon>Chlorodendraceae</taxon>
        <taxon>Tetraselmis</taxon>
    </lineage>
</organism>
<keyword evidence="14" id="KW-0966">Cell projection</keyword>
<evidence type="ECO:0000259" key="21">
    <source>
        <dbReference type="Pfam" id="PF18199"/>
    </source>
</evidence>
<dbReference type="Gene3D" id="3.40.50.300">
    <property type="entry name" value="P-loop containing nucleotide triphosphate hydrolases"/>
    <property type="match status" value="3"/>
</dbReference>
<evidence type="ECO:0000256" key="1">
    <source>
        <dbReference type="ARBA" id="ARBA00004611"/>
    </source>
</evidence>
<keyword evidence="4" id="KW-0677">Repeat</keyword>
<dbReference type="InterPro" id="IPR024317">
    <property type="entry name" value="Dynein_heavy_chain_D4_dom"/>
</dbReference>
<dbReference type="FunFam" id="1.10.8.720:FF:000005">
    <property type="entry name" value="Dynein axonemal heavy chain 10"/>
    <property type="match status" value="1"/>
</dbReference>
<dbReference type="InterPro" id="IPR027417">
    <property type="entry name" value="P-loop_NTPase"/>
</dbReference>
<feature type="coiled-coil region" evidence="15">
    <location>
        <begin position="118"/>
        <end position="148"/>
    </location>
</feature>
<dbReference type="FunFam" id="1.10.8.1220:FF:000001">
    <property type="entry name" value="Dynein axonemal heavy chain 5"/>
    <property type="match status" value="1"/>
</dbReference>
<evidence type="ECO:0000256" key="3">
    <source>
        <dbReference type="ARBA" id="ARBA00022701"/>
    </source>
</evidence>
<evidence type="ECO:0000256" key="10">
    <source>
        <dbReference type="ARBA" id="ARBA00023054"/>
    </source>
</evidence>
<evidence type="ECO:0000256" key="6">
    <source>
        <dbReference type="ARBA" id="ARBA00022794"/>
    </source>
</evidence>
<dbReference type="InterPro" id="IPR004273">
    <property type="entry name" value="Dynein_heavy_D6_P-loop"/>
</dbReference>
<keyword evidence="5" id="KW-0547">Nucleotide-binding</keyword>
<feature type="coiled-coil region" evidence="15">
    <location>
        <begin position="328"/>
        <end position="390"/>
    </location>
</feature>
<feature type="domain" description="Dynein heavy chain C-terminal" evidence="21">
    <location>
        <begin position="1245"/>
        <end position="1542"/>
    </location>
</feature>
<dbReference type="GO" id="GO:0060271">
    <property type="term" value="P:cilium assembly"/>
    <property type="evidence" value="ECO:0007669"/>
    <property type="project" value="UniProtKB-ARBA"/>
</dbReference>
<keyword evidence="11" id="KW-0969">Cilium</keyword>
<evidence type="ECO:0000259" key="20">
    <source>
        <dbReference type="Pfam" id="PF18198"/>
    </source>
</evidence>
<dbReference type="InterPro" id="IPR024743">
    <property type="entry name" value="Dynein_HC_stalk"/>
</dbReference>
<dbReference type="Pfam" id="PF12777">
    <property type="entry name" value="MT"/>
    <property type="match status" value="1"/>
</dbReference>
<feature type="domain" description="Dynein heavy chain AAA module D4" evidence="18">
    <location>
        <begin position="1"/>
        <end position="98"/>
    </location>
</feature>
<dbReference type="Pfam" id="PF03028">
    <property type="entry name" value="Dynein_heavy"/>
    <property type="match status" value="1"/>
</dbReference>
<feature type="domain" description="Dynein heavy chain AAA lid" evidence="20">
    <location>
        <begin position="1093"/>
        <end position="1239"/>
    </location>
</feature>
<keyword evidence="8" id="KW-0282">Flagellum</keyword>
<reference evidence="22" key="1">
    <citation type="submission" date="2014-05" db="EMBL/GenBank/DDBJ databases">
        <title>The transcriptome of the halophilic microalga Tetraselmis sp. GSL018 isolated from the Great Salt Lake, Utah.</title>
        <authorList>
            <person name="Jinkerson R.E."/>
            <person name="D'Adamo S."/>
            <person name="Posewitz M.C."/>
        </authorList>
    </citation>
    <scope>NUCLEOTIDE SEQUENCE</scope>
    <source>
        <strain evidence="22">GSL018</strain>
    </source>
</reference>
<dbReference type="FunFam" id="3.40.50.300:FF:000153">
    <property type="entry name" value="Dynein axonemal heavy chain 1"/>
    <property type="match status" value="1"/>
</dbReference>
<evidence type="ECO:0000256" key="8">
    <source>
        <dbReference type="ARBA" id="ARBA00022846"/>
    </source>
</evidence>
<dbReference type="InterPro" id="IPR043160">
    <property type="entry name" value="Dynein_C_barrel"/>
</dbReference>
<keyword evidence="12" id="KW-0505">Motor protein</keyword>
<dbReference type="PANTHER" id="PTHR22878">
    <property type="entry name" value="DYNEIN HEAVY CHAIN 6, AXONEMAL-LIKE-RELATED"/>
    <property type="match status" value="1"/>
</dbReference>
<dbReference type="Gene3D" id="1.20.920.20">
    <property type="match status" value="1"/>
</dbReference>
<keyword evidence="6" id="KW-0970">Cilium biogenesis/degradation</keyword>
<dbReference type="InterPro" id="IPR041228">
    <property type="entry name" value="Dynein_C"/>
</dbReference>
<dbReference type="GO" id="GO:0030286">
    <property type="term" value="C:dynein complex"/>
    <property type="evidence" value="ECO:0007669"/>
    <property type="project" value="UniProtKB-KW"/>
</dbReference>
<dbReference type="Gene3D" id="6.10.140.1060">
    <property type="match status" value="1"/>
</dbReference>
<evidence type="ECO:0000256" key="15">
    <source>
        <dbReference type="SAM" id="Coils"/>
    </source>
</evidence>
<evidence type="ECO:0000256" key="5">
    <source>
        <dbReference type="ARBA" id="ARBA00022741"/>
    </source>
</evidence>
<dbReference type="Gene3D" id="1.20.1270.280">
    <property type="match status" value="1"/>
</dbReference>
<evidence type="ECO:0000256" key="2">
    <source>
        <dbReference type="ARBA" id="ARBA00022490"/>
    </source>
</evidence>
<accession>A0A061RTL5</accession>
<evidence type="ECO:0000259" key="16">
    <source>
        <dbReference type="Pfam" id="PF03028"/>
    </source>
</evidence>
<evidence type="ECO:0000259" key="18">
    <source>
        <dbReference type="Pfam" id="PF12780"/>
    </source>
</evidence>
<keyword evidence="9" id="KW-0243">Dynein</keyword>
<protein>
    <submittedName>
        <fullName evidence="22">Dynein heavy chain 1, cytosolic</fullName>
    </submittedName>
</protein>
<dbReference type="FunFam" id="1.20.920.20:FF:000001">
    <property type="entry name" value="dynein heavy chain 2, axonemal"/>
    <property type="match status" value="1"/>
</dbReference>